<dbReference type="SUPFAM" id="SSF54909">
    <property type="entry name" value="Dimeric alpha+beta barrel"/>
    <property type="match status" value="1"/>
</dbReference>
<dbReference type="PROSITE" id="PS51725">
    <property type="entry name" value="ABM"/>
    <property type="match status" value="1"/>
</dbReference>
<gene>
    <name evidence="2" type="ORF">GCM10010974_27420</name>
</gene>
<dbReference type="InterPro" id="IPR011008">
    <property type="entry name" value="Dimeric_a/b-barrel"/>
</dbReference>
<sequence>MYSVWVTLQVIAERETHFREAIAANAAASITDEPGCLSFDVIELDPEKLVFAFYERYASPEAFHEAHRQTPHYCEWRKAVETDVVPGSQVVTTGNLWLQK</sequence>
<dbReference type="InterPro" id="IPR050744">
    <property type="entry name" value="AI-2_Isomerase_LsrG"/>
</dbReference>
<dbReference type="EMBL" id="BMJG01000011">
    <property type="protein sequence ID" value="GGC43566.1"/>
    <property type="molecule type" value="Genomic_DNA"/>
</dbReference>
<dbReference type="Gene3D" id="3.30.70.100">
    <property type="match status" value="1"/>
</dbReference>
<accession>A0ABQ1MRB3</accession>
<dbReference type="PANTHER" id="PTHR33336:SF1">
    <property type="entry name" value="(4S)-4-HYDROXY-5-PHOSPHONOOXYPENTANE-2,3-DIONE ISOMERASE"/>
    <property type="match status" value="1"/>
</dbReference>
<proteinExistence type="predicted"/>
<comment type="caution">
    <text evidence="2">The sequence shown here is derived from an EMBL/GenBank/DDBJ whole genome shotgun (WGS) entry which is preliminary data.</text>
</comment>
<evidence type="ECO:0000313" key="3">
    <source>
        <dbReference type="Proteomes" id="UP000632322"/>
    </source>
</evidence>
<dbReference type="PANTHER" id="PTHR33336">
    <property type="entry name" value="QUINOL MONOOXYGENASE YGIN-RELATED"/>
    <property type="match status" value="1"/>
</dbReference>
<organism evidence="2 3">
    <name type="scientific">Brevibacterium sediminis</name>
    <dbReference type="NCBI Taxonomy" id="1857024"/>
    <lineage>
        <taxon>Bacteria</taxon>
        <taxon>Bacillati</taxon>
        <taxon>Actinomycetota</taxon>
        <taxon>Actinomycetes</taxon>
        <taxon>Micrococcales</taxon>
        <taxon>Brevibacteriaceae</taxon>
        <taxon>Brevibacterium</taxon>
    </lineage>
</organism>
<evidence type="ECO:0000259" key="1">
    <source>
        <dbReference type="PROSITE" id="PS51725"/>
    </source>
</evidence>
<evidence type="ECO:0000313" key="2">
    <source>
        <dbReference type="EMBL" id="GGC43566.1"/>
    </source>
</evidence>
<dbReference type="RefSeq" id="WP_181272415.1">
    <property type="nucleotide sequence ID" value="NZ_BMJG01000011.1"/>
</dbReference>
<feature type="domain" description="ABM" evidence="1">
    <location>
        <begin position="2"/>
        <end position="92"/>
    </location>
</feature>
<protein>
    <recommendedName>
        <fullName evidence="1">ABM domain-containing protein</fullName>
    </recommendedName>
</protein>
<dbReference type="Proteomes" id="UP000632322">
    <property type="component" value="Unassembled WGS sequence"/>
</dbReference>
<dbReference type="Pfam" id="PF03992">
    <property type="entry name" value="ABM"/>
    <property type="match status" value="1"/>
</dbReference>
<name>A0ABQ1MRB3_9MICO</name>
<dbReference type="InterPro" id="IPR007138">
    <property type="entry name" value="ABM_dom"/>
</dbReference>
<keyword evidence="3" id="KW-1185">Reference proteome</keyword>
<reference evidence="3" key="1">
    <citation type="journal article" date="2019" name="Int. J. Syst. Evol. Microbiol.">
        <title>The Global Catalogue of Microorganisms (GCM) 10K type strain sequencing project: providing services to taxonomists for standard genome sequencing and annotation.</title>
        <authorList>
            <consortium name="The Broad Institute Genomics Platform"/>
            <consortium name="The Broad Institute Genome Sequencing Center for Infectious Disease"/>
            <person name="Wu L."/>
            <person name="Ma J."/>
        </authorList>
    </citation>
    <scope>NUCLEOTIDE SEQUENCE [LARGE SCALE GENOMIC DNA]</scope>
    <source>
        <strain evidence="3">CGMCC 1.15472</strain>
    </source>
</reference>